<dbReference type="SMART" id="SM01130">
    <property type="entry name" value="DHDPS"/>
    <property type="match status" value="1"/>
</dbReference>
<dbReference type="Proteomes" id="UP001202134">
    <property type="component" value="Unassembled WGS sequence"/>
</dbReference>
<dbReference type="PANTHER" id="PTHR12128:SF66">
    <property type="entry name" value="4-HYDROXY-2-OXOGLUTARATE ALDOLASE, MITOCHONDRIAL"/>
    <property type="match status" value="1"/>
</dbReference>
<sequence length="194" mass="21942">MKVNCQGVFPAISTQFNDDDSINDESNARMSEDLIKNGIDGIIALVTMGENPSLSPQENRKFIKHTVETVNGRILVLSGFTENTAEFESQYAKDIEQLGVEDIALENLLLKATGWISGRENVFPRESITLLKLARARRIEQARKIYHWFIPQLLLDIIQTLVQCVKFAEQLFGRGSENVRLPRMSLTGNERAYV</sequence>
<evidence type="ECO:0000256" key="2">
    <source>
        <dbReference type="ARBA" id="ARBA00023239"/>
    </source>
</evidence>
<name>A0ABT0KNW4_9GAMM</name>
<dbReference type="InterPro" id="IPR013785">
    <property type="entry name" value="Aldolase_TIM"/>
</dbReference>
<protein>
    <submittedName>
        <fullName evidence="3">Dihydrodipicolinate synthase family protein</fullName>
    </submittedName>
</protein>
<dbReference type="EMBL" id="JAKIKU010000004">
    <property type="protein sequence ID" value="MCL1045535.1"/>
    <property type="molecule type" value="Genomic_DNA"/>
</dbReference>
<dbReference type="Gene3D" id="3.20.20.70">
    <property type="entry name" value="Aldolase class I"/>
    <property type="match status" value="2"/>
</dbReference>
<evidence type="ECO:0000313" key="4">
    <source>
        <dbReference type="Proteomes" id="UP001202134"/>
    </source>
</evidence>
<dbReference type="SUPFAM" id="SSF51569">
    <property type="entry name" value="Aldolase"/>
    <property type="match status" value="1"/>
</dbReference>
<dbReference type="CDD" id="cd00408">
    <property type="entry name" value="DHDPS-like"/>
    <property type="match status" value="1"/>
</dbReference>
<accession>A0ABT0KNW4</accession>
<evidence type="ECO:0000256" key="1">
    <source>
        <dbReference type="ARBA" id="ARBA00007592"/>
    </source>
</evidence>
<organism evidence="3 4">
    <name type="scientific">Shewanella electrodiphila</name>
    <dbReference type="NCBI Taxonomy" id="934143"/>
    <lineage>
        <taxon>Bacteria</taxon>
        <taxon>Pseudomonadati</taxon>
        <taxon>Pseudomonadota</taxon>
        <taxon>Gammaproteobacteria</taxon>
        <taxon>Alteromonadales</taxon>
        <taxon>Shewanellaceae</taxon>
        <taxon>Shewanella</taxon>
    </lineage>
</organism>
<evidence type="ECO:0000313" key="3">
    <source>
        <dbReference type="EMBL" id="MCL1045535.1"/>
    </source>
</evidence>
<dbReference type="Pfam" id="PF00701">
    <property type="entry name" value="DHDPS"/>
    <property type="match status" value="1"/>
</dbReference>
<gene>
    <name evidence="3" type="ORF">L2737_09375</name>
</gene>
<reference evidence="3 4" key="1">
    <citation type="submission" date="2022-01" db="EMBL/GenBank/DDBJ databases">
        <title>Whole genome-based taxonomy of the Shewanellaceae.</title>
        <authorList>
            <person name="Martin-Rodriguez A.J."/>
        </authorList>
    </citation>
    <scope>NUCLEOTIDE SEQUENCE [LARGE SCALE GENOMIC DNA]</scope>
    <source>
        <strain evidence="3 4">DSM 24955</strain>
    </source>
</reference>
<dbReference type="InterPro" id="IPR002220">
    <property type="entry name" value="DapA-like"/>
</dbReference>
<dbReference type="PANTHER" id="PTHR12128">
    <property type="entry name" value="DIHYDRODIPICOLINATE SYNTHASE"/>
    <property type="match status" value="1"/>
</dbReference>
<proteinExistence type="inferred from homology"/>
<keyword evidence="2" id="KW-0456">Lyase</keyword>
<comment type="caution">
    <text evidence="3">The sequence shown here is derived from an EMBL/GenBank/DDBJ whole genome shotgun (WGS) entry which is preliminary data.</text>
</comment>
<keyword evidence="4" id="KW-1185">Reference proteome</keyword>
<dbReference type="RefSeq" id="WP_248955551.1">
    <property type="nucleotide sequence ID" value="NZ_JAKIKU010000004.1"/>
</dbReference>
<comment type="similarity">
    <text evidence="1">Belongs to the DapA family.</text>
</comment>